<dbReference type="PANTHER" id="PTHR33827:SF3">
    <property type="entry name" value="OS09G0346900 PROTEIN"/>
    <property type="match status" value="1"/>
</dbReference>
<organism evidence="9 10">
    <name type="scientific">Cicer arietinum</name>
    <name type="common">Chickpea</name>
    <name type="synonym">Garbanzo</name>
    <dbReference type="NCBI Taxonomy" id="3827"/>
    <lineage>
        <taxon>Eukaryota</taxon>
        <taxon>Viridiplantae</taxon>
        <taxon>Streptophyta</taxon>
        <taxon>Embryophyta</taxon>
        <taxon>Tracheophyta</taxon>
        <taxon>Spermatophyta</taxon>
        <taxon>Magnoliopsida</taxon>
        <taxon>eudicotyledons</taxon>
        <taxon>Gunneridae</taxon>
        <taxon>Pentapetalae</taxon>
        <taxon>rosids</taxon>
        <taxon>fabids</taxon>
        <taxon>Fabales</taxon>
        <taxon>Fabaceae</taxon>
        <taxon>Papilionoideae</taxon>
        <taxon>50 kb inversion clade</taxon>
        <taxon>NPAAA clade</taxon>
        <taxon>Hologalegina</taxon>
        <taxon>IRL clade</taxon>
        <taxon>Cicereae</taxon>
        <taxon>Cicer</taxon>
    </lineage>
</organism>
<keyword evidence="4 8" id="KW-0812">Transmembrane</keyword>
<dbReference type="PaxDb" id="3827-XP_004512422.1"/>
<keyword evidence="3" id="KW-0337">GPI-anchor biosynthesis</keyword>
<keyword evidence="6 8" id="KW-1133">Transmembrane helix</keyword>
<dbReference type="Pfam" id="PF06699">
    <property type="entry name" value="PIG-F"/>
    <property type="match status" value="1"/>
</dbReference>
<feature type="transmembrane region" description="Helical" evidence="8">
    <location>
        <begin position="293"/>
        <end position="312"/>
    </location>
</feature>
<dbReference type="GO" id="GO:0006506">
    <property type="term" value="P:GPI anchor biosynthetic process"/>
    <property type="evidence" value="ECO:0007669"/>
    <property type="project" value="UniProtKB-UniPathway"/>
</dbReference>
<dbReference type="PANTHER" id="PTHR33827">
    <property type="entry name" value="PROTEIN SAWADEE HOMEODOMAIN HOMOLOG 2"/>
    <property type="match status" value="1"/>
</dbReference>
<dbReference type="OrthoDB" id="17366at2759"/>
<dbReference type="KEGG" id="cam:101490773"/>
<feature type="transmembrane region" description="Helical" evidence="8">
    <location>
        <begin position="253"/>
        <end position="273"/>
    </location>
</feature>
<keyword evidence="9" id="KW-1185">Reference proteome</keyword>
<dbReference type="GeneID" id="101490773"/>
<evidence type="ECO:0000256" key="5">
    <source>
        <dbReference type="ARBA" id="ARBA00022824"/>
    </source>
</evidence>
<dbReference type="InterPro" id="IPR009580">
    <property type="entry name" value="GPI_biosynthesis_protein_Pig-F"/>
</dbReference>
<reference evidence="9" key="1">
    <citation type="journal article" date="2013" name="Nat. Biotechnol.">
        <title>Draft genome sequence of chickpea (Cicer arietinum) provides a resource for trait improvement.</title>
        <authorList>
            <person name="Varshney R.K."/>
            <person name="Song C."/>
            <person name="Saxena R.K."/>
            <person name="Azam S."/>
            <person name="Yu S."/>
            <person name="Sharpe A.G."/>
            <person name="Cannon S."/>
            <person name="Baek J."/>
            <person name="Rosen B.D."/>
            <person name="Tar'an B."/>
            <person name="Millan T."/>
            <person name="Zhang X."/>
            <person name="Ramsay L.D."/>
            <person name="Iwata A."/>
            <person name="Wang Y."/>
            <person name="Nelson W."/>
            <person name="Farmer A.D."/>
            <person name="Gaur P.M."/>
            <person name="Soderlund C."/>
            <person name="Penmetsa R.V."/>
            <person name="Xu C."/>
            <person name="Bharti A.K."/>
            <person name="He W."/>
            <person name="Winter P."/>
            <person name="Zhao S."/>
            <person name="Hane J.K."/>
            <person name="Carrasquilla-Garcia N."/>
            <person name="Condie J.A."/>
            <person name="Upadhyaya H.D."/>
            <person name="Luo M.C."/>
            <person name="Thudi M."/>
            <person name="Gowda C.L."/>
            <person name="Singh N.P."/>
            <person name="Lichtenzveig J."/>
            <person name="Gali K.K."/>
            <person name="Rubio J."/>
            <person name="Nadarajan N."/>
            <person name="Dolezel J."/>
            <person name="Bansal K.C."/>
            <person name="Xu X."/>
            <person name="Edwards D."/>
            <person name="Zhang G."/>
            <person name="Kahl G."/>
            <person name="Gil J."/>
            <person name="Singh K.B."/>
            <person name="Datta S.K."/>
            <person name="Jackson S.A."/>
            <person name="Wang J."/>
            <person name="Cook D.R."/>
        </authorList>
    </citation>
    <scope>NUCLEOTIDE SEQUENCE [LARGE SCALE GENOMIC DNA]</scope>
    <source>
        <strain evidence="9">cv. CDC Frontier</strain>
    </source>
</reference>
<gene>
    <name evidence="10" type="primary">LOC101490773</name>
</gene>
<keyword evidence="7 8" id="KW-0472">Membrane</keyword>
<sequence length="322" mass="35793">MDRLRPRNRAVFSGFTNAEIEKMEKLLRESRRQSFTHDFYQKLAKSFNYSSGRAGKPIIKWTEIESWFQTRLQDSPQVPENELLSPQGLQCKEGSEKTTASKASVAEASPAISASEAFTVNLLCGVGLALSLWVANTVYSINLVTDPSLTLFIISITELPIVILLYGCYRQNRQRCSYLRAVGRGILGVPIGALLNSLGAIALGAPVTFQHVAKTLNWSLMMSLFTIVPASCVLGSSWADWKRIFAQTKPNGSIEYLICLQAYGAVIGGWFGAWPMPLDWERPWQEWPISVSYGTLSGYLVALVASLGFVLAHRRLQHVKKE</sequence>
<evidence type="ECO:0000256" key="7">
    <source>
        <dbReference type="ARBA" id="ARBA00023136"/>
    </source>
</evidence>
<dbReference type="InterPro" id="IPR039276">
    <property type="entry name" value="SHH1/2"/>
</dbReference>
<dbReference type="STRING" id="3827.A0A1S2YZL5"/>
<protein>
    <submittedName>
        <fullName evidence="10">Phosphatidylinositol-glycan biosynthesis class F protein-like isoform X1</fullName>
    </submittedName>
</protein>
<dbReference type="GO" id="GO:0005789">
    <property type="term" value="C:endoplasmic reticulum membrane"/>
    <property type="evidence" value="ECO:0007669"/>
    <property type="project" value="UniProtKB-SubCell"/>
</dbReference>
<evidence type="ECO:0000313" key="10">
    <source>
        <dbReference type="RefSeq" id="XP_004512422.1"/>
    </source>
</evidence>
<comment type="subcellular location">
    <subcellularLocation>
        <location evidence="1">Endoplasmic reticulum membrane</location>
        <topology evidence="1">Multi-pass membrane protein</topology>
    </subcellularLocation>
</comment>
<feature type="transmembrane region" description="Helical" evidence="8">
    <location>
        <begin position="181"/>
        <end position="206"/>
    </location>
</feature>
<evidence type="ECO:0000256" key="2">
    <source>
        <dbReference type="ARBA" id="ARBA00004687"/>
    </source>
</evidence>
<dbReference type="eggNOG" id="KOG3144">
    <property type="taxonomic scope" value="Eukaryota"/>
</dbReference>
<keyword evidence="5" id="KW-0256">Endoplasmic reticulum</keyword>
<dbReference type="RefSeq" id="XP_004512422.1">
    <property type="nucleotide sequence ID" value="XM_004512365.3"/>
</dbReference>
<evidence type="ECO:0000313" key="9">
    <source>
        <dbReference type="Proteomes" id="UP000087171"/>
    </source>
</evidence>
<name>A0A1S2YZL5_CICAR</name>
<dbReference type="AlphaFoldDB" id="A0A1S2YZL5"/>
<feature type="transmembrane region" description="Helical" evidence="8">
    <location>
        <begin position="218"/>
        <end position="241"/>
    </location>
</feature>
<dbReference type="UniPathway" id="UPA00196"/>
<evidence type="ECO:0000256" key="3">
    <source>
        <dbReference type="ARBA" id="ARBA00022502"/>
    </source>
</evidence>
<accession>A0A1S2YZL5</accession>
<feature type="transmembrane region" description="Helical" evidence="8">
    <location>
        <begin position="151"/>
        <end position="169"/>
    </location>
</feature>
<evidence type="ECO:0000256" key="4">
    <source>
        <dbReference type="ARBA" id="ARBA00022692"/>
    </source>
</evidence>
<comment type="pathway">
    <text evidence="2">Glycolipid biosynthesis; glycosylphosphatidylinositol-anchor biosynthesis.</text>
</comment>
<dbReference type="Proteomes" id="UP000087171">
    <property type="component" value="Chromosome Ca8"/>
</dbReference>
<proteinExistence type="predicted"/>
<feature type="transmembrane region" description="Helical" evidence="8">
    <location>
        <begin position="118"/>
        <end position="139"/>
    </location>
</feature>
<evidence type="ECO:0000256" key="8">
    <source>
        <dbReference type="SAM" id="Phobius"/>
    </source>
</evidence>
<evidence type="ECO:0000256" key="6">
    <source>
        <dbReference type="ARBA" id="ARBA00022989"/>
    </source>
</evidence>
<evidence type="ECO:0000256" key="1">
    <source>
        <dbReference type="ARBA" id="ARBA00004477"/>
    </source>
</evidence>
<reference evidence="10" key="2">
    <citation type="submission" date="2025-08" db="UniProtKB">
        <authorList>
            <consortium name="RefSeq"/>
        </authorList>
    </citation>
    <scope>IDENTIFICATION</scope>
    <source>
        <tissue evidence="10">Etiolated seedlings</tissue>
    </source>
</reference>